<dbReference type="Pfam" id="PF00675">
    <property type="entry name" value="Peptidase_M16"/>
    <property type="match status" value="1"/>
</dbReference>
<dbReference type="InterPro" id="IPR050361">
    <property type="entry name" value="MPP/UQCRC_Complex"/>
</dbReference>
<evidence type="ECO:0000313" key="5">
    <source>
        <dbReference type="Proteomes" id="UP001268089"/>
    </source>
</evidence>
<evidence type="ECO:0000259" key="2">
    <source>
        <dbReference type="Pfam" id="PF00675"/>
    </source>
</evidence>
<proteinExistence type="predicted"/>
<feature type="signal peptide" evidence="1">
    <location>
        <begin position="1"/>
        <end position="27"/>
    </location>
</feature>
<feature type="chain" id="PRO_5045095863" evidence="1">
    <location>
        <begin position="28"/>
        <end position="451"/>
    </location>
</feature>
<dbReference type="SUPFAM" id="SSF63411">
    <property type="entry name" value="LuxS/MPP-like metallohydrolase"/>
    <property type="match status" value="2"/>
</dbReference>
<dbReference type="InterPro" id="IPR007863">
    <property type="entry name" value="Peptidase_M16_C"/>
</dbReference>
<dbReference type="GO" id="GO:0008233">
    <property type="term" value="F:peptidase activity"/>
    <property type="evidence" value="ECO:0007669"/>
    <property type="project" value="UniProtKB-KW"/>
</dbReference>
<dbReference type="GO" id="GO:0006508">
    <property type="term" value="P:proteolysis"/>
    <property type="evidence" value="ECO:0007669"/>
    <property type="project" value="UniProtKB-KW"/>
</dbReference>
<evidence type="ECO:0000256" key="1">
    <source>
        <dbReference type="SAM" id="SignalP"/>
    </source>
</evidence>
<dbReference type="Gene3D" id="3.30.830.10">
    <property type="entry name" value="Metalloenzyme, LuxS/M16 peptidase-like"/>
    <property type="match status" value="2"/>
</dbReference>
<dbReference type="Pfam" id="PF05193">
    <property type="entry name" value="Peptidase_M16_C"/>
    <property type="match status" value="1"/>
</dbReference>
<keyword evidence="4" id="KW-0645">Protease</keyword>
<sequence length="451" mass="48623">MITIKSVAARAMLTGATALFFINSAWAGIPIQHWTQPGGVRVYLVESPAIPMVDVQIDLDAGGRRDPADKPGLANLMASMTANGVRATATEPALDEHALSEAWADLGASFGGAAGSDRMSFSLRSLTYPDLLDKAVVLAARQLGEPSFPEAPWLRDRPKMIASLKEANTRPATLAGRAFNRAVYGSHPYGWEMTEESLLRIGVEDLRALHARAVRACDARVSIVGALTRTQADALVTRLLSRLPKTACTPQPDVPEVQPLTQASEQRIAFASAQAQVLLGQPGYKRNDPDFFALTVGNHILGGGGFTARLTEEVREKRGLTYSVYSYFSPGLHAGAFTIGLQTRPDQTTQALSLVREVLAKFVEQGPTEKELQAAKDNLIGGFALRLDSNKKLLDNVANIAWNGLPLNYLDTWTQQVDKLTVADVRAAFARKVQPDTLATVVLGAEEAGLR</sequence>
<gene>
    <name evidence="4" type="ORF">J2X15_003663</name>
</gene>
<name>A0ABU1ZS50_9BURK</name>
<protein>
    <submittedName>
        <fullName evidence="4">Zinc protease</fullName>
        <ecNumber evidence="4">3.4.24.-</ecNumber>
    </submittedName>
</protein>
<reference evidence="4 5" key="1">
    <citation type="submission" date="2023-07" db="EMBL/GenBank/DDBJ databases">
        <title>Sorghum-associated microbial communities from plants grown in Nebraska, USA.</title>
        <authorList>
            <person name="Schachtman D."/>
        </authorList>
    </citation>
    <scope>NUCLEOTIDE SEQUENCE [LARGE SCALE GENOMIC DNA]</scope>
    <source>
        <strain evidence="4 5">BE308</strain>
    </source>
</reference>
<feature type="domain" description="Peptidase M16 N-terminal" evidence="2">
    <location>
        <begin position="41"/>
        <end position="190"/>
    </location>
</feature>
<evidence type="ECO:0000313" key="4">
    <source>
        <dbReference type="EMBL" id="MDR7308354.1"/>
    </source>
</evidence>
<accession>A0ABU1ZS50</accession>
<keyword evidence="5" id="KW-1185">Reference proteome</keyword>
<dbReference type="Proteomes" id="UP001268089">
    <property type="component" value="Unassembled WGS sequence"/>
</dbReference>
<dbReference type="EC" id="3.4.24.-" evidence="4"/>
<dbReference type="InterPro" id="IPR011249">
    <property type="entry name" value="Metalloenz_LuxS/M16"/>
</dbReference>
<comment type="caution">
    <text evidence="4">The sequence shown here is derived from an EMBL/GenBank/DDBJ whole genome shotgun (WGS) entry which is preliminary data.</text>
</comment>
<dbReference type="EMBL" id="JAVDXO010000010">
    <property type="protein sequence ID" value="MDR7308354.1"/>
    <property type="molecule type" value="Genomic_DNA"/>
</dbReference>
<evidence type="ECO:0000259" key="3">
    <source>
        <dbReference type="Pfam" id="PF05193"/>
    </source>
</evidence>
<dbReference type="InterPro" id="IPR011765">
    <property type="entry name" value="Pept_M16_N"/>
</dbReference>
<dbReference type="RefSeq" id="WP_310345560.1">
    <property type="nucleotide sequence ID" value="NZ_JAVDXO010000010.1"/>
</dbReference>
<dbReference type="PANTHER" id="PTHR11851">
    <property type="entry name" value="METALLOPROTEASE"/>
    <property type="match status" value="1"/>
</dbReference>
<keyword evidence="1" id="KW-0732">Signal</keyword>
<organism evidence="4 5">
    <name type="scientific">Rhodoferax saidenbachensis</name>
    <dbReference type="NCBI Taxonomy" id="1484693"/>
    <lineage>
        <taxon>Bacteria</taxon>
        <taxon>Pseudomonadati</taxon>
        <taxon>Pseudomonadota</taxon>
        <taxon>Betaproteobacteria</taxon>
        <taxon>Burkholderiales</taxon>
        <taxon>Comamonadaceae</taxon>
        <taxon>Rhodoferax</taxon>
    </lineage>
</organism>
<feature type="domain" description="Peptidase M16 C-terminal" evidence="3">
    <location>
        <begin position="201"/>
        <end position="379"/>
    </location>
</feature>
<keyword evidence="4" id="KW-0378">Hydrolase</keyword>
<dbReference type="PANTHER" id="PTHR11851:SF224">
    <property type="entry name" value="PROCESSING PROTEASE"/>
    <property type="match status" value="1"/>
</dbReference>